<keyword evidence="1" id="KW-1133">Transmembrane helix</keyword>
<proteinExistence type="predicted"/>
<protein>
    <submittedName>
        <fullName evidence="2">Uncharacterized protein</fullName>
    </submittedName>
</protein>
<evidence type="ECO:0000313" key="2">
    <source>
        <dbReference type="EMBL" id="EEQ49550.1"/>
    </source>
</evidence>
<evidence type="ECO:0000313" key="3">
    <source>
        <dbReference type="Proteomes" id="UP000005309"/>
    </source>
</evidence>
<reference evidence="2 3" key="1">
    <citation type="submission" date="2009-04" db="EMBL/GenBank/DDBJ databases">
        <authorList>
            <person name="Qin X."/>
            <person name="Bachman B."/>
            <person name="Battles P."/>
            <person name="Bell A."/>
            <person name="Bess C."/>
            <person name="Bickham C."/>
            <person name="Chaboub L."/>
            <person name="Chen D."/>
            <person name="Coyle M."/>
            <person name="Deiros D.R."/>
            <person name="Dinh H."/>
            <person name="Forbes L."/>
            <person name="Fowler G."/>
            <person name="Francisco L."/>
            <person name="Fu Q."/>
            <person name="Gubbala S."/>
            <person name="Hale W."/>
            <person name="Han Y."/>
            <person name="Hemphill L."/>
            <person name="Highlander S.K."/>
            <person name="Hirani K."/>
            <person name="Hogues M."/>
            <person name="Jackson L."/>
            <person name="Jakkamsetti A."/>
            <person name="Javaid M."/>
            <person name="Jiang H."/>
            <person name="Korchina V."/>
            <person name="Kovar C."/>
            <person name="Lara F."/>
            <person name="Lee S."/>
            <person name="Mata R."/>
            <person name="Mathew T."/>
            <person name="Moen C."/>
            <person name="Morales K."/>
            <person name="Munidasa M."/>
            <person name="Nazareth L."/>
            <person name="Ngo R."/>
            <person name="Nguyen L."/>
            <person name="Okwuonu G."/>
            <person name="Ongeri F."/>
            <person name="Patil S."/>
            <person name="Petrosino J."/>
            <person name="Pham C."/>
            <person name="Pham P."/>
            <person name="Pu L.-L."/>
            <person name="Puazo M."/>
            <person name="Raj R."/>
            <person name="Reid J."/>
            <person name="Rouhana J."/>
            <person name="Saada N."/>
            <person name="Shang Y."/>
            <person name="Simmons D."/>
            <person name="Thornton R."/>
            <person name="Warren J."/>
            <person name="Weissenberger G."/>
            <person name="Zhang J."/>
            <person name="Zhang L."/>
            <person name="Zhou C."/>
            <person name="Zhu D."/>
            <person name="Muzny D."/>
            <person name="Worley K."/>
            <person name="Gibbs R."/>
        </authorList>
    </citation>
    <scope>NUCLEOTIDE SEQUENCE [LARGE SCALE GENOMIC DNA]</scope>
    <source>
        <strain evidence="2 3">ATCC 43531</strain>
    </source>
</reference>
<dbReference type="STRING" id="638302.HMPREF0908_0132"/>
<sequence length="99" mass="11318">MKGKVVIMAVKKDQQQEKTPAQLMRERKRKAFEERLQRVRKMRSSYQRKIIVGIVVAFILLIIACALLPSGDQGYDGKWNKDINAGQSGILKGLRNSFK</sequence>
<comment type="caution">
    <text evidence="2">The sequence shown here is derived from an EMBL/GenBank/DDBJ whole genome shotgun (WGS) entry which is preliminary data.</text>
</comment>
<feature type="transmembrane region" description="Helical" evidence="1">
    <location>
        <begin position="50"/>
        <end position="69"/>
    </location>
</feature>
<dbReference type="AlphaFoldDB" id="C4V0M1"/>
<gene>
    <name evidence="2" type="ORF">HMPREF0908_0132</name>
</gene>
<dbReference type="HOGENOM" id="CLU_188463_0_0_9"/>
<keyword evidence="1" id="KW-0472">Membrane</keyword>
<name>C4V0M1_9FIRM</name>
<dbReference type="EMBL" id="ACLA01000002">
    <property type="protein sequence ID" value="EEQ49550.1"/>
    <property type="molecule type" value="Genomic_DNA"/>
</dbReference>
<organism evidence="2 3">
    <name type="scientific">Selenomonas flueggei ATCC 43531</name>
    <dbReference type="NCBI Taxonomy" id="638302"/>
    <lineage>
        <taxon>Bacteria</taxon>
        <taxon>Bacillati</taxon>
        <taxon>Bacillota</taxon>
        <taxon>Negativicutes</taxon>
        <taxon>Selenomonadales</taxon>
        <taxon>Selenomonadaceae</taxon>
        <taxon>Selenomonas</taxon>
    </lineage>
</organism>
<keyword evidence="1" id="KW-0812">Transmembrane</keyword>
<dbReference type="Proteomes" id="UP000005309">
    <property type="component" value="Unassembled WGS sequence"/>
</dbReference>
<accession>C4V0M1</accession>
<keyword evidence="3" id="KW-1185">Reference proteome</keyword>
<evidence type="ECO:0000256" key="1">
    <source>
        <dbReference type="SAM" id="Phobius"/>
    </source>
</evidence>